<feature type="region of interest" description="Disordered" evidence="1">
    <location>
        <begin position="1"/>
        <end position="104"/>
    </location>
</feature>
<feature type="region of interest" description="Disordered" evidence="1">
    <location>
        <begin position="147"/>
        <end position="207"/>
    </location>
</feature>
<feature type="compositionally biased region" description="Basic and acidic residues" evidence="1">
    <location>
        <begin position="12"/>
        <end position="24"/>
    </location>
</feature>
<dbReference type="STRING" id="41427.A0A182J1H0"/>
<sequence>MNSPSTQIDMWDWSRERAGDEGSSRSDSGASSADPDDGGGGGGGGVGGDGGGGIGGVGNAFKEQMLPAGPEANGLGKSEQRAEISLSKFPPKISRTPPASSALQSLTETYRPLLFERMSPYLPGVPLRPDGSPFFPVTFSLPPVSLAMLSSGHGKRDEQSEPIDLSMKSKSSSRSASSESPLRIDTRSPLPVDPGDNGGKLSPTAALATKTVPLDLSTFVRSKALSG</sequence>
<dbReference type="EnsemblMetazoa" id="AATE009554-RA">
    <property type="protein sequence ID" value="AATE009554-PA.1"/>
    <property type="gene ID" value="AATE009554"/>
</dbReference>
<evidence type="ECO:0000313" key="2">
    <source>
        <dbReference type="EnsemblMetazoa" id="AATE009554-PA.1"/>
    </source>
</evidence>
<evidence type="ECO:0000256" key="1">
    <source>
        <dbReference type="SAM" id="MobiDB-lite"/>
    </source>
</evidence>
<accession>A0A182J1H0</accession>
<feature type="compositionally biased region" description="Low complexity" evidence="1">
    <location>
        <begin position="166"/>
        <end position="180"/>
    </location>
</feature>
<dbReference type="VEuPathDB" id="VectorBase:AATE009554"/>
<name>A0A182J1H0_ANOAO</name>
<feature type="compositionally biased region" description="Gly residues" evidence="1">
    <location>
        <begin position="38"/>
        <end position="58"/>
    </location>
</feature>
<reference evidence="2" key="1">
    <citation type="submission" date="2022-08" db="UniProtKB">
        <authorList>
            <consortium name="EnsemblMetazoa"/>
        </authorList>
    </citation>
    <scope>IDENTIFICATION</scope>
    <source>
        <strain evidence="2">EBRO</strain>
    </source>
</reference>
<organism evidence="2">
    <name type="scientific">Anopheles atroparvus</name>
    <name type="common">European mosquito</name>
    <dbReference type="NCBI Taxonomy" id="41427"/>
    <lineage>
        <taxon>Eukaryota</taxon>
        <taxon>Metazoa</taxon>
        <taxon>Ecdysozoa</taxon>
        <taxon>Arthropoda</taxon>
        <taxon>Hexapoda</taxon>
        <taxon>Insecta</taxon>
        <taxon>Pterygota</taxon>
        <taxon>Neoptera</taxon>
        <taxon>Endopterygota</taxon>
        <taxon>Diptera</taxon>
        <taxon>Nematocera</taxon>
        <taxon>Culicoidea</taxon>
        <taxon>Culicidae</taxon>
        <taxon>Anophelinae</taxon>
        <taxon>Anopheles</taxon>
    </lineage>
</organism>
<dbReference type="AlphaFoldDB" id="A0A182J1H0"/>
<protein>
    <submittedName>
        <fullName evidence="2">Uncharacterized protein</fullName>
    </submittedName>
</protein>
<proteinExistence type="predicted"/>